<dbReference type="EMBL" id="FNQM01000016">
    <property type="protein sequence ID" value="SEA89098.1"/>
    <property type="molecule type" value="Genomic_DNA"/>
</dbReference>
<dbReference type="InterPro" id="IPR036760">
    <property type="entry name" value="SspB-like_sf"/>
</dbReference>
<feature type="compositionally biased region" description="Basic and acidic residues" evidence="1">
    <location>
        <begin position="153"/>
        <end position="163"/>
    </location>
</feature>
<dbReference type="OrthoDB" id="9800412at2"/>
<reference evidence="2 3" key="1">
    <citation type="submission" date="2016-10" db="EMBL/GenBank/DDBJ databases">
        <authorList>
            <person name="de Groot N.N."/>
        </authorList>
    </citation>
    <scope>NUCLEOTIDE SEQUENCE [LARGE SCALE GENOMIC DNA]</scope>
    <source>
        <strain evidence="2 3">DSM 15345</strain>
    </source>
</reference>
<sequence length="163" mass="17694">MAVSGFNYGRLMQRAMRGLMAEVLGVVARRGLPGGHHFFITFSTTHPGVDVPEWLKAQYPEELSIVLQHEFSDLAVASDRFSVTLSFADRLATLVVPFDAVTTFADPSENFGLRFDESESQEGGDGDGGPERPGPRPTPGGPGADRPTSGEAEVVRLDTFRKR</sequence>
<dbReference type="STRING" id="89524.SAMN05444370_11630"/>
<proteinExistence type="predicted"/>
<evidence type="ECO:0000256" key="1">
    <source>
        <dbReference type="SAM" id="MobiDB-lite"/>
    </source>
</evidence>
<keyword evidence="3" id="KW-1185">Reference proteome</keyword>
<dbReference type="Pfam" id="PF04386">
    <property type="entry name" value="SspB"/>
    <property type="match status" value="1"/>
</dbReference>
<name>A0A1H4EWY8_9RHOB</name>
<dbReference type="Proteomes" id="UP000198703">
    <property type="component" value="Unassembled WGS sequence"/>
</dbReference>
<gene>
    <name evidence="2" type="ORF">SAMN05444370_11630</name>
</gene>
<evidence type="ECO:0000313" key="3">
    <source>
        <dbReference type="Proteomes" id="UP000198703"/>
    </source>
</evidence>
<dbReference type="SUPFAM" id="SSF101738">
    <property type="entry name" value="SspB-like"/>
    <property type="match status" value="1"/>
</dbReference>
<feature type="region of interest" description="Disordered" evidence="1">
    <location>
        <begin position="111"/>
        <end position="163"/>
    </location>
</feature>
<accession>A0A1H4EWY8</accession>
<dbReference type="InterPro" id="IPR007481">
    <property type="entry name" value="SspB"/>
</dbReference>
<organism evidence="2 3">
    <name type="scientific">Rubrimonas cliftonensis</name>
    <dbReference type="NCBI Taxonomy" id="89524"/>
    <lineage>
        <taxon>Bacteria</taxon>
        <taxon>Pseudomonadati</taxon>
        <taxon>Pseudomonadota</taxon>
        <taxon>Alphaproteobacteria</taxon>
        <taxon>Rhodobacterales</taxon>
        <taxon>Paracoccaceae</taxon>
        <taxon>Rubrimonas</taxon>
    </lineage>
</organism>
<evidence type="ECO:0000313" key="2">
    <source>
        <dbReference type="EMBL" id="SEA89098.1"/>
    </source>
</evidence>
<evidence type="ECO:0008006" key="4">
    <source>
        <dbReference type="Google" id="ProtNLM"/>
    </source>
</evidence>
<dbReference type="Gene3D" id="2.30.30.220">
    <property type="entry name" value="SspB-like"/>
    <property type="match status" value="1"/>
</dbReference>
<protein>
    <recommendedName>
        <fullName evidence="4">Stringent starvation protein B</fullName>
    </recommendedName>
</protein>
<dbReference type="AlphaFoldDB" id="A0A1H4EWY8"/>